<name>A0A7R9ILI9_9NEOP</name>
<gene>
    <name evidence="2" type="ORF">TTEB3V08_LOCUS8556</name>
</gene>
<evidence type="ECO:0000313" key="2">
    <source>
        <dbReference type="EMBL" id="CAD7460633.1"/>
    </source>
</evidence>
<protein>
    <submittedName>
        <fullName evidence="2">Uncharacterized protein</fullName>
    </submittedName>
</protein>
<sequence length="392" mass="42661">MDTGNYSSPVASLVLTDSSQLTSDSQHLASSNWGMGPTKPPLKLLAGYGLGWMVGKGVGGIQKRMDAKKIKPLWWSVCSVVCSIAICPKYPAGLPQSQSSQTEGELLGQSSQTEGDLLGQSSQTEGELLGQSSQTEGELLGQSSQTEGELLGQSCQTEGDLLGQSSQTVGELQGQSSQTESELLGLSSQTETSLVPDTKASHPDINLKECIETHEFGVLPRSLYASCGPLLLAMTSQEEADKLLVQYALSVLSLSELVVSSPDMDVLLVHTYPPFSVSTIFLTGKGRQKRTSALPKEDTTLVNDPGRTVTHPIIVKPRGNRVGKYKVTDRCWTTKKLMRNKVRRRIEELSDHSILLWTTRATRGRAMPTEDKFASLYSARTDYQKPKQKRKI</sequence>
<dbReference type="AlphaFoldDB" id="A0A7R9ILI9"/>
<evidence type="ECO:0000256" key="1">
    <source>
        <dbReference type="SAM" id="MobiDB-lite"/>
    </source>
</evidence>
<proteinExistence type="predicted"/>
<reference evidence="2" key="1">
    <citation type="submission" date="2020-11" db="EMBL/GenBank/DDBJ databases">
        <authorList>
            <person name="Tran Van P."/>
        </authorList>
    </citation>
    <scope>NUCLEOTIDE SEQUENCE</scope>
</reference>
<feature type="compositionally biased region" description="Polar residues" evidence="1">
    <location>
        <begin position="166"/>
        <end position="195"/>
    </location>
</feature>
<organism evidence="2">
    <name type="scientific">Timema tahoe</name>
    <dbReference type="NCBI Taxonomy" id="61484"/>
    <lineage>
        <taxon>Eukaryota</taxon>
        <taxon>Metazoa</taxon>
        <taxon>Ecdysozoa</taxon>
        <taxon>Arthropoda</taxon>
        <taxon>Hexapoda</taxon>
        <taxon>Insecta</taxon>
        <taxon>Pterygota</taxon>
        <taxon>Neoptera</taxon>
        <taxon>Polyneoptera</taxon>
        <taxon>Phasmatodea</taxon>
        <taxon>Timematodea</taxon>
        <taxon>Timematoidea</taxon>
        <taxon>Timematidae</taxon>
        <taxon>Timema</taxon>
    </lineage>
</organism>
<feature type="region of interest" description="Disordered" evidence="1">
    <location>
        <begin position="166"/>
        <end position="201"/>
    </location>
</feature>
<accession>A0A7R9ILI9</accession>
<dbReference type="EMBL" id="OE003880">
    <property type="protein sequence ID" value="CAD7460633.1"/>
    <property type="molecule type" value="Genomic_DNA"/>
</dbReference>
<feature type="region of interest" description="Disordered" evidence="1">
    <location>
        <begin position="95"/>
        <end position="149"/>
    </location>
</feature>